<evidence type="ECO:0000256" key="1">
    <source>
        <dbReference type="ARBA" id="ARBA00008857"/>
    </source>
</evidence>
<dbReference type="RefSeq" id="WP_330133263.1">
    <property type="nucleotide sequence ID" value="NZ_JAUTXY010000004.1"/>
</dbReference>
<dbReference type="InterPro" id="IPR044068">
    <property type="entry name" value="CB"/>
</dbReference>
<sequence>MNAPDEQQAQSWPGLLEKLMSVVRSEFRTDLYIPDPDHPILGRGICMVDSCDRSPTGNRLCSTHQKRWINRGRPEFAVFLADPGPPLNGRRSLTGCTVVGCRYGSSGQGLCMRHRSAWAASGHHDPNAWAASVLVADPEGHTSCGLPFCSLWTESDRNVFCKAHETRWRMQGRPDVDAFIRRCLLAGRDRIDFSGLPAQLTLELQYAIQCRVDQGTVALPSPVANWAVRMTRDADVVSLMELTAQQWADRAGPKTNSYPAFLAFARDVVEALHEGTGWDVEYPRDIWRLHRIPGLTTSPGKSPYARSHLRFDRIAQPWLRSLVKRWARLRLSSGLSPSTVHSDVQGLIRLSAFCSQTRPPVDTLADIDRDLLERYLAWLAEQPFGRGAKDDAVTAPGCFFQALRQHGWDDTLPTTAVFFPGDVPPRPPRLTRHLSEHVMTQIEAPHNLDRWPNQEGRLITIILIRCGLRATDACTLDFDCLLHDGQGAPYLRYFNHKMRRESAVPIDEELETEIRCQQEKVTARWPEHRHLFPAVNGNAIGRHPMTYYSYRSMLNSWLATCRISDEHGRPVHLTPHQWRHTFACRLINRDVPQEVIRVLLDHSSTEMTAHYARITDQTVRRRWEQATKVDINGKQVVLDPEGPLAQAQWAKTRYGIATQTLPHGYCGLPVQKQCPHANACLDCAVFLTGPEFLPELREHRGRTLTLIDQAEVDGHTRIVEMNKKVLTNLDKMIGGIEELPEGTSDAG</sequence>
<evidence type="ECO:0000259" key="5">
    <source>
        <dbReference type="PROSITE" id="PS51898"/>
    </source>
</evidence>
<dbReference type="InterPro" id="IPR011010">
    <property type="entry name" value="DNA_brk_join_enz"/>
</dbReference>
<evidence type="ECO:0000259" key="6">
    <source>
        <dbReference type="PROSITE" id="PS51900"/>
    </source>
</evidence>
<dbReference type="Gene3D" id="1.10.443.10">
    <property type="entry name" value="Intergrase catalytic core"/>
    <property type="match status" value="1"/>
</dbReference>
<evidence type="ECO:0000313" key="8">
    <source>
        <dbReference type="Proteomes" id="UP001336020"/>
    </source>
</evidence>
<dbReference type="Pfam" id="PF00589">
    <property type="entry name" value="Phage_integrase"/>
    <property type="match status" value="1"/>
</dbReference>
<gene>
    <name evidence="7" type="ORF">Q7514_10870</name>
</gene>
<reference evidence="7 8" key="1">
    <citation type="submission" date="2023-07" db="EMBL/GenBank/DDBJ databases">
        <authorList>
            <person name="Girao M."/>
            <person name="Carvalho M.F."/>
        </authorList>
    </citation>
    <scope>NUCLEOTIDE SEQUENCE [LARGE SCALE GENOMIC DNA]</scope>
    <source>
        <strain evidence="7 8">YIM65754</strain>
    </source>
</reference>
<dbReference type="SUPFAM" id="SSF56349">
    <property type="entry name" value="DNA breaking-rejoining enzymes"/>
    <property type="match status" value="1"/>
</dbReference>
<feature type="domain" description="Core-binding (CB)" evidence="6">
    <location>
        <begin position="309"/>
        <end position="404"/>
    </location>
</feature>
<evidence type="ECO:0000256" key="2">
    <source>
        <dbReference type="ARBA" id="ARBA00023125"/>
    </source>
</evidence>
<keyword evidence="2 4" id="KW-0238">DNA-binding</keyword>
<protein>
    <submittedName>
        <fullName evidence="7">Tyrosine-type recombinase/integrase</fullName>
    </submittedName>
</protein>
<dbReference type="InterPro" id="IPR002104">
    <property type="entry name" value="Integrase_catalytic"/>
</dbReference>
<comment type="similarity">
    <text evidence="1">Belongs to the 'phage' integrase family.</text>
</comment>
<dbReference type="InterPro" id="IPR013762">
    <property type="entry name" value="Integrase-like_cat_sf"/>
</dbReference>
<proteinExistence type="inferred from homology"/>
<evidence type="ECO:0000313" key="7">
    <source>
        <dbReference type="EMBL" id="MEE2058021.1"/>
    </source>
</evidence>
<dbReference type="EMBL" id="JAUTXY010000004">
    <property type="protein sequence ID" value="MEE2058021.1"/>
    <property type="molecule type" value="Genomic_DNA"/>
</dbReference>
<accession>A0ABU7L8Z4</accession>
<dbReference type="Proteomes" id="UP001336020">
    <property type="component" value="Unassembled WGS sequence"/>
</dbReference>
<dbReference type="PROSITE" id="PS51898">
    <property type="entry name" value="TYR_RECOMBINASE"/>
    <property type="match status" value="1"/>
</dbReference>
<dbReference type="PROSITE" id="PS51900">
    <property type="entry name" value="CB"/>
    <property type="match status" value="1"/>
</dbReference>
<comment type="caution">
    <text evidence="7">The sequence shown here is derived from an EMBL/GenBank/DDBJ whole genome shotgun (WGS) entry which is preliminary data.</text>
</comment>
<name>A0ABU7L8Z4_9NOCA</name>
<keyword evidence="3" id="KW-0233">DNA recombination</keyword>
<evidence type="ECO:0000256" key="3">
    <source>
        <dbReference type="ARBA" id="ARBA00023172"/>
    </source>
</evidence>
<dbReference type="PANTHER" id="PTHR30349:SF41">
    <property type="entry name" value="INTEGRASE_RECOMBINASE PROTEIN MJ0367-RELATED"/>
    <property type="match status" value="1"/>
</dbReference>
<feature type="domain" description="Tyr recombinase" evidence="5">
    <location>
        <begin position="425"/>
        <end position="624"/>
    </location>
</feature>
<dbReference type="PANTHER" id="PTHR30349">
    <property type="entry name" value="PHAGE INTEGRASE-RELATED"/>
    <property type="match status" value="1"/>
</dbReference>
<organism evidence="7 8">
    <name type="scientific">Rhodococcus artemisiae</name>
    <dbReference type="NCBI Taxonomy" id="714159"/>
    <lineage>
        <taxon>Bacteria</taxon>
        <taxon>Bacillati</taxon>
        <taxon>Actinomycetota</taxon>
        <taxon>Actinomycetes</taxon>
        <taxon>Mycobacteriales</taxon>
        <taxon>Nocardiaceae</taxon>
        <taxon>Rhodococcus</taxon>
    </lineage>
</organism>
<keyword evidence="8" id="KW-1185">Reference proteome</keyword>
<evidence type="ECO:0000256" key="4">
    <source>
        <dbReference type="PROSITE-ProRule" id="PRU01248"/>
    </source>
</evidence>
<dbReference type="InterPro" id="IPR050090">
    <property type="entry name" value="Tyrosine_recombinase_XerCD"/>
</dbReference>